<protein>
    <submittedName>
        <fullName evidence="2">Uncharacterized protein</fullName>
    </submittedName>
</protein>
<gene>
    <name evidence="2" type="ORF">GCM10007291_11080</name>
</gene>
<name>A0ABQ3F9G5_9RHOB</name>
<feature type="compositionally biased region" description="Pro residues" evidence="1">
    <location>
        <begin position="167"/>
        <end position="177"/>
    </location>
</feature>
<dbReference type="RefSeq" id="WP_189380422.1">
    <property type="nucleotide sequence ID" value="NZ_BMYI01000002.1"/>
</dbReference>
<dbReference type="EMBL" id="BMYI01000002">
    <property type="protein sequence ID" value="GHC14955.1"/>
    <property type="molecule type" value="Genomic_DNA"/>
</dbReference>
<dbReference type="Proteomes" id="UP000658305">
    <property type="component" value="Unassembled WGS sequence"/>
</dbReference>
<evidence type="ECO:0000313" key="2">
    <source>
        <dbReference type="EMBL" id="GHC14955.1"/>
    </source>
</evidence>
<organism evidence="2 3">
    <name type="scientific">Gemmobacter nanjingensis</name>
    <dbReference type="NCBI Taxonomy" id="488454"/>
    <lineage>
        <taxon>Bacteria</taxon>
        <taxon>Pseudomonadati</taxon>
        <taxon>Pseudomonadota</taxon>
        <taxon>Alphaproteobacteria</taxon>
        <taxon>Rhodobacterales</taxon>
        <taxon>Paracoccaceae</taxon>
        <taxon>Gemmobacter</taxon>
    </lineage>
</organism>
<proteinExistence type="predicted"/>
<sequence>MWSRPDSMIAQILYTGGPVPNFAALVSMIDRHLTRHFPAGHSLTWDHDDIASFDAGALRLLLAKNEPVPSGYTASLTLAAGPRPDLEEGTLPLLSQENLSRVLTQIVEGTLRQHPAETVLWQHRPEPLDSDLADAVALGLPAREEVDYLSNGESANFTTVPTVWSPHPVPQASPQPRPEMRHEDGHDRAAMARVRDALYGEMPAAVTPQPKAEASPQMRLAVHAMNCTLIAVALPVGTAMMAYSFRKGENLAASARALALTGMGLALWHNVASLPLPV</sequence>
<feature type="region of interest" description="Disordered" evidence="1">
    <location>
        <begin position="159"/>
        <end position="182"/>
    </location>
</feature>
<keyword evidence="3" id="KW-1185">Reference proteome</keyword>
<accession>A0ABQ3F9G5</accession>
<evidence type="ECO:0000313" key="3">
    <source>
        <dbReference type="Proteomes" id="UP000658305"/>
    </source>
</evidence>
<comment type="caution">
    <text evidence="2">The sequence shown here is derived from an EMBL/GenBank/DDBJ whole genome shotgun (WGS) entry which is preliminary data.</text>
</comment>
<reference evidence="3" key="1">
    <citation type="journal article" date="2019" name="Int. J. Syst. Evol. Microbiol.">
        <title>The Global Catalogue of Microorganisms (GCM) 10K type strain sequencing project: providing services to taxonomists for standard genome sequencing and annotation.</title>
        <authorList>
            <consortium name="The Broad Institute Genomics Platform"/>
            <consortium name="The Broad Institute Genome Sequencing Center for Infectious Disease"/>
            <person name="Wu L."/>
            <person name="Ma J."/>
        </authorList>
    </citation>
    <scope>NUCLEOTIDE SEQUENCE [LARGE SCALE GENOMIC DNA]</scope>
    <source>
        <strain evidence="3">KCTC 23298</strain>
    </source>
</reference>
<evidence type="ECO:0000256" key="1">
    <source>
        <dbReference type="SAM" id="MobiDB-lite"/>
    </source>
</evidence>